<dbReference type="EMBL" id="KZ451890">
    <property type="protein sequence ID" value="PKA65754.1"/>
    <property type="molecule type" value="Genomic_DNA"/>
</dbReference>
<dbReference type="Pfam" id="PF24931">
    <property type="entry name" value="ACT_ACR9_3rd"/>
    <property type="match status" value="1"/>
</dbReference>
<dbReference type="STRING" id="1088818.A0A2I0BD85"/>
<dbReference type="Proteomes" id="UP000236161">
    <property type="component" value="Unassembled WGS sequence"/>
</dbReference>
<evidence type="ECO:0000256" key="3">
    <source>
        <dbReference type="SAM" id="Phobius"/>
    </source>
</evidence>
<dbReference type="InterPro" id="IPR040217">
    <property type="entry name" value="ACR1-12"/>
</dbReference>
<gene>
    <name evidence="4" type="ORF">AXF42_Ash013169</name>
</gene>
<keyword evidence="5" id="KW-1185">Reference proteome</keyword>
<dbReference type="GO" id="GO:0009535">
    <property type="term" value="C:chloroplast thylakoid membrane"/>
    <property type="evidence" value="ECO:0007669"/>
    <property type="project" value="TreeGrafter"/>
</dbReference>
<dbReference type="OrthoDB" id="496180at2759"/>
<evidence type="ECO:0000256" key="2">
    <source>
        <dbReference type="RuleBase" id="RU369043"/>
    </source>
</evidence>
<evidence type="ECO:0000313" key="5">
    <source>
        <dbReference type="Proteomes" id="UP000236161"/>
    </source>
</evidence>
<feature type="transmembrane region" description="Helical" evidence="3">
    <location>
        <begin position="181"/>
        <end position="204"/>
    </location>
</feature>
<sequence>MAVASAFSVRMLPSSSSILEIRQSRVSRLVFSGADFPYQIEKIKVLAIAYGFAASRCGRFAEKLQRSSSHHSINSADILGSSSVTSDKDANAVPMPIVMIDQDSDPNATIVQLSFGDRLGALIDTMRALKDLGLDVTKGSVLTEDSFIQTKFFITKFGRKVEDPAILERIRLTIINNLLKYHPVCLLTFLFKFPMFSCILVIFAC</sequence>
<evidence type="ECO:0000313" key="4">
    <source>
        <dbReference type="EMBL" id="PKA65754.1"/>
    </source>
</evidence>
<keyword evidence="1 2" id="KW-0677">Repeat</keyword>
<accession>A0A2I0BD85</accession>
<protein>
    <recommendedName>
        <fullName evidence="2">ACT domain-containing protein ACR</fullName>
    </recommendedName>
    <alternativeName>
        <fullName evidence="2">Protein ACT DOMAIN REPEATS</fullName>
    </alternativeName>
</protein>
<dbReference type="AlphaFoldDB" id="A0A2I0BD85"/>
<dbReference type="PANTHER" id="PTHR31096">
    <property type="entry name" value="ACT DOMAIN-CONTAINING PROTEIN ACR4-RELATED"/>
    <property type="match status" value="1"/>
</dbReference>
<comment type="function">
    <text evidence="2">Binds amino acids.</text>
</comment>
<dbReference type="PANTHER" id="PTHR31096:SF60">
    <property type="entry name" value="ACT DOMAIN-CONTAINING PROTEIN ACR12"/>
    <property type="match status" value="1"/>
</dbReference>
<keyword evidence="3" id="KW-1133">Transmembrane helix</keyword>
<keyword evidence="3" id="KW-0812">Transmembrane</keyword>
<dbReference type="GO" id="GO:0009570">
    <property type="term" value="C:chloroplast stroma"/>
    <property type="evidence" value="ECO:0007669"/>
    <property type="project" value="TreeGrafter"/>
</dbReference>
<dbReference type="GO" id="GO:0016597">
    <property type="term" value="F:amino acid binding"/>
    <property type="evidence" value="ECO:0007669"/>
    <property type="project" value="UniProtKB-UniRule"/>
</dbReference>
<keyword evidence="3" id="KW-0472">Membrane</keyword>
<evidence type="ECO:0000256" key="1">
    <source>
        <dbReference type="ARBA" id="ARBA00022737"/>
    </source>
</evidence>
<reference evidence="4 5" key="1">
    <citation type="journal article" date="2017" name="Nature">
        <title>The Apostasia genome and the evolution of orchids.</title>
        <authorList>
            <person name="Zhang G.Q."/>
            <person name="Liu K.W."/>
            <person name="Li Z."/>
            <person name="Lohaus R."/>
            <person name="Hsiao Y.Y."/>
            <person name="Niu S.C."/>
            <person name="Wang J.Y."/>
            <person name="Lin Y.C."/>
            <person name="Xu Q."/>
            <person name="Chen L.J."/>
            <person name="Yoshida K."/>
            <person name="Fujiwara S."/>
            <person name="Wang Z.W."/>
            <person name="Zhang Y.Q."/>
            <person name="Mitsuda N."/>
            <person name="Wang M."/>
            <person name="Liu G.H."/>
            <person name="Pecoraro L."/>
            <person name="Huang H.X."/>
            <person name="Xiao X.J."/>
            <person name="Lin M."/>
            <person name="Wu X.Y."/>
            <person name="Wu W.L."/>
            <person name="Chen Y.Y."/>
            <person name="Chang S.B."/>
            <person name="Sakamoto S."/>
            <person name="Ohme-Takagi M."/>
            <person name="Yagi M."/>
            <person name="Zeng S.J."/>
            <person name="Shen C.Y."/>
            <person name="Yeh C.M."/>
            <person name="Luo Y.B."/>
            <person name="Tsai W.C."/>
            <person name="Van de Peer Y."/>
            <person name="Liu Z.J."/>
        </authorList>
    </citation>
    <scope>NUCLEOTIDE SEQUENCE [LARGE SCALE GENOMIC DNA]</scope>
    <source>
        <strain evidence="5">cv. Shenzhen</strain>
        <tissue evidence="4">Stem</tissue>
    </source>
</reference>
<organism evidence="4 5">
    <name type="scientific">Apostasia shenzhenica</name>
    <dbReference type="NCBI Taxonomy" id="1088818"/>
    <lineage>
        <taxon>Eukaryota</taxon>
        <taxon>Viridiplantae</taxon>
        <taxon>Streptophyta</taxon>
        <taxon>Embryophyta</taxon>
        <taxon>Tracheophyta</taxon>
        <taxon>Spermatophyta</taxon>
        <taxon>Magnoliopsida</taxon>
        <taxon>Liliopsida</taxon>
        <taxon>Asparagales</taxon>
        <taxon>Orchidaceae</taxon>
        <taxon>Apostasioideae</taxon>
        <taxon>Apostasia</taxon>
    </lineage>
</organism>
<name>A0A2I0BD85_9ASPA</name>
<proteinExistence type="predicted"/>